<evidence type="ECO:0000256" key="1">
    <source>
        <dbReference type="SAM" id="MobiDB-lite"/>
    </source>
</evidence>
<protein>
    <recommendedName>
        <fullName evidence="5">Sperm nuclear basic protein PL-I</fullName>
    </recommendedName>
</protein>
<proteinExistence type="predicted"/>
<evidence type="ECO:0008006" key="5">
    <source>
        <dbReference type="Google" id="ProtNLM"/>
    </source>
</evidence>
<feature type="compositionally biased region" description="Polar residues" evidence="1">
    <location>
        <begin position="287"/>
        <end position="297"/>
    </location>
</feature>
<keyword evidence="2" id="KW-0732">Signal</keyword>
<feature type="compositionally biased region" description="Low complexity" evidence="1">
    <location>
        <begin position="378"/>
        <end position="394"/>
    </location>
</feature>
<feature type="compositionally biased region" description="Polar residues" evidence="1">
    <location>
        <begin position="252"/>
        <end position="271"/>
    </location>
</feature>
<organism evidence="3 4">
    <name type="scientific">Tamlana crocina</name>
    <dbReference type="NCBI Taxonomy" id="393006"/>
    <lineage>
        <taxon>Bacteria</taxon>
        <taxon>Pseudomonadati</taxon>
        <taxon>Bacteroidota</taxon>
        <taxon>Flavobacteriia</taxon>
        <taxon>Flavobacteriales</taxon>
        <taxon>Flavobacteriaceae</taxon>
        <taxon>Tamlana</taxon>
    </lineage>
</organism>
<dbReference type="EMBL" id="JAAVJS010000007">
    <property type="protein sequence ID" value="NJX15196.1"/>
    <property type="molecule type" value="Genomic_DNA"/>
</dbReference>
<evidence type="ECO:0000256" key="2">
    <source>
        <dbReference type="SAM" id="SignalP"/>
    </source>
</evidence>
<evidence type="ECO:0000313" key="3">
    <source>
        <dbReference type="EMBL" id="NJX15196.1"/>
    </source>
</evidence>
<keyword evidence="4" id="KW-1185">Reference proteome</keyword>
<sequence>MKKFIFLLAGLALTGFSVNAATTTNSEHLEEINIYNRGYGNSFIFVENGIEFSVFPDGQFDFNILHNNPRFSVSIGSPNVNFSFNSGYNYNAYVQYDEFGAIIQIENTPIFYDYYGRISQVGNINVFYNNFGYVSRVGGLYVHYNRRNVFSHCTGFINVYNRNYVYRPWHRYYSVPAYDYCVVYNRPYRRYYKPIRYTYSRPFYNNYRPRTSVATRRGHTINRNRSYATVNRSKRNITKINRHSTSRRYAAQNETARRNSNNIIKRSTPNVKRQVVKRENTKVVRTPSRNNSQINKTQRTREIVRNTPNRNNNSSYRISTRQKNNLVAQKPKSTNKRTYTRSSNTRNTQVAQRKSVNKPRTVQRRTVNKATNNKKTRAANNRSRSNNNTRSRRF</sequence>
<feature type="compositionally biased region" description="Polar residues" evidence="1">
    <location>
        <begin position="306"/>
        <end position="327"/>
    </location>
</feature>
<dbReference type="Proteomes" id="UP000760545">
    <property type="component" value="Unassembled WGS sequence"/>
</dbReference>
<feature type="region of interest" description="Disordered" evidence="1">
    <location>
        <begin position="244"/>
        <end position="394"/>
    </location>
</feature>
<name>A0ABX1DFX2_9FLAO</name>
<comment type="caution">
    <text evidence="3">The sequence shown here is derived from an EMBL/GenBank/DDBJ whole genome shotgun (WGS) entry which is preliminary data.</text>
</comment>
<dbReference type="RefSeq" id="WP_167917441.1">
    <property type="nucleotide sequence ID" value="NZ_JAAVJS010000007.1"/>
</dbReference>
<reference evidence="3 4" key="1">
    <citation type="submission" date="2020-03" db="EMBL/GenBank/DDBJ databases">
        <title>Tamlana sp. nov, isolated from XXX.</title>
        <authorList>
            <person name="Cao W.R."/>
        </authorList>
    </citation>
    <scope>NUCLEOTIDE SEQUENCE [LARGE SCALE GENOMIC DNA]</scope>
    <source>
        <strain evidence="3 4">HST1-43</strain>
    </source>
</reference>
<gene>
    <name evidence="3" type="ORF">HC176_06805</name>
</gene>
<feature type="chain" id="PRO_5046482509" description="Sperm nuclear basic protein PL-I" evidence="2">
    <location>
        <begin position="21"/>
        <end position="394"/>
    </location>
</feature>
<feature type="compositionally biased region" description="Basic residues" evidence="1">
    <location>
        <begin position="355"/>
        <end position="377"/>
    </location>
</feature>
<feature type="signal peptide" evidence="2">
    <location>
        <begin position="1"/>
        <end position="20"/>
    </location>
</feature>
<accession>A0ABX1DFX2</accession>
<evidence type="ECO:0000313" key="4">
    <source>
        <dbReference type="Proteomes" id="UP000760545"/>
    </source>
</evidence>